<dbReference type="SUPFAM" id="SSF55205">
    <property type="entry name" value="EPT/RTPC-like"/>
    <property type="match status" value="1"/>
</dbReference>
<dbReference type="InterPro" id="IPR013792">
    <property type="entry name" value="RNA3'P_cycl/enolpyr_Trfase_a/b"/>
</dbReference>
<comment type="caution">
    <text evidence="10">The sequence shown here is derived from an EMBL/GenBank/DDBJ whole genome shotgun (WGS) entry which is preliminary data.</text>
</comment>
<dbReference type="UniPathway" id="UPA00053">
    <property type="reaction ID" value="UER00089"/>
</dbReference>
<dbReference type="Gene3D" id="3.65.10.10">
    <property type="entry name" value="Enolpyruvate transferase domain"/>
    <property type="match status" value="2"/>
</dbReference>
<dbReference type="AlphaFoldDB" id="A0A8J2YYP8"/>
<dbReference type="GO" id="GO:0009073">
    <property type="term" value="P:aromatic amino acid family biosynthetic process"/>
    <property type="evidence" value="ECO:0007669"/>
    <property type="project" value="UniProtKB-KW"/>
</dbReference>
<dbReference type="EC" id="2.5.1.19" evidence="3"/>
<evidence type="ECO:0000256" key="5">
    <source>
        <dbReference type="ARBA" id="ARBA00022679"/>
    </source>
</evidence>
<dbReference type="Proteomes" id="UP000646365">
    <property type="component" value="Unassembled WGS sequence"/>
</dbReference>
<dbReference type="PIRSF" id="PIRSF000505">
    <property type="entry name" value="EPSPS"/>
    <property type="match status" value="1"/>
</dbReference>
<feature type="domain" description="Enolpyruvate transferase" evidence="9">
    <location>
        <begin position="11"/>
        <end position="427"/>
    </location>
</feature>
<evidence type="ECO:0000256" key="1">
    <source>
        <dbReference type="ARBA" id="ARBA00004811"/>
    </source>
</evidence>
<evidence type="ECO:0000256" key="6">
    <source>
        <dbReference type="ARBA" id="ARBA00023141"/>
    </source>
</evidence>
<dbReference type="InterPro" id="IPR006264">
    <property type="entry name" value="EPSP_synthase"/>
</dbReference>
<comment type="similarity">
    <text evidence="2">Belongs to the EPSP synthase family.</text>
</comment>
<evidence type="ECO:0000256" key="7">
    <source>
        <dbReference type="ARBA" id="ARBA00030046"/>
    </source>
</evidence>
<sequence length="442" mass="44509">MPPSKPLIARSGGPLAGTVRMPGDRFSTAAALVLGALAVGRTSLKGAFDGAETAALAGALNALGAPVTRHDDGLWTVDGVGVGGLIEPAQVVDLGRSETAAHLLLGLIASHPLTAVFTAAPPLRDRPLTRLLQPLEQVGAQFIGRRGALLPFVAVGAAVPMPIEHHVGPAAPLVKAALLLAGLNTPGITSVMEPAPTTDDLERLLRRFGAAVTVEPFTDGARRVRLEGQPELAPVALDLPSDPAVAALPLVAALTGAGGSDVTLLNVGLNPLRADLITIFKEMGAEIEILTSHTDGGIPAGDLRVRASRLKGMTLSVERARHVAGDYPLLAVAAARAEGTTILPAADSGDRLTALAQGLAACGVRVALANDALRIEGSPAHVPGGARIAAGADPSVAAALAMLGLGADKPVVVEEGAALDAVAPGFAGLMRTLGANFVEEAA</sequence>
<evidence type="ECO:0000256" key="8">
    <source>
        <dbReference type="ARBA" id="ARBA00044633"/>
    </source>
</evidence>
<comment type="pathway">
    <text evidence="1">Metabolic intermediate biosynthesis; chorismate biosynthesis; chorismate from D-erythrose 4-phosphate and phosphoenolpyruvate: step 6/7.</text>
</comment>
<evidence type="ECO:0000256" key="2">
    <source>
        <dbReference type="ARBA" id="ARBA00009948"/>
    </source>
</evidence>
<evidence type="ECO:0000313" key="10">
    <source>
        <dbReference type="EMBL" id="GGF41886.1"/>
    </source>
</evidence>
<name>A0A8J2YYP8_9PROT</name>
<keyword evidence="6" id="KW-0057">Aromatic amino acid biosynthesis</keyword>
<dbReference type="PANTHER" id="PTHR21090:SF5">
    <property type="entry name" value="PENTAFUNCTIONAL AROM POLYPEPTIDE"/>
    <property type="match status" value="1"/>
</dbReference>
<evidence type="ECO:0000313" key="11">
    <source>
        <dbReference type="Proteomes" id="UP000646365"/>
    </source>
</evidence>
<keyword evidence="5" id="KW-0808">Transferase</keyword>
<evidence type="ECO:0000256" key="3">
    <source>
        <dbReference type="ARBA" id="ARBA00012450"/>
    </source>
</evidence>
<proteinExistence type="inferred from homology"/>
<dbReference type="GO" id="GO:0003866">
    <property type="term" value="F:3-phosphoshikimate 1-carboxyvinyltransferase activity"/>
    <property type="evidence" value="ECO:0007669"/>
    <property type="project" value="UniProtKB-EC"/>
</dbReference>
<dbReference type="RefSeq" id="WP_189051421.1">
    <property type="nucleotide sequence ID" value="NZ_BMJQ01000018.1"/>
</dbReference>
<organism evidence="10 11">
    <name type="scientific">Aliidongia dinghuensis</name>
    <dbReference type="NCBI Taxonomy" id="1867774"/>
    <lineage>
        <taxon>Bacteria</taxon>
        <taxon>Pseudomonadati</taxon>
        <taxon>Pseudomonadota</taxon>
        <taxon>Alphaproteobacteria</taxon>
        <taxon>Rhodospirillales</taxon>
        <taxon>Dongiaceae</taxon>
        <taxon>Aliidongia</taxon>
    </lineage>
</organism>
<dbReference type="GO" id="GO:0009423">
    <property type="term" value="P:chorismate biosynthetic process"/>
    <property type="evidence" value="ECO:0007669"/>
    <property type="project" value="UniProtKB-UniPathway"/>
</dbReference>
<dbReference type="GO" id="GO:0008652">
    <property type="term" value="P:amino acid biosynthetic process"/>
    <property type="evidence" value="ECO:0007669"/>
    <property type="project" value="UniProtKB-KW"/>
</dbReference>
<dbReference type="InterPro" id="IPR001986">
    <property type="entry name" value="Enolpyruvate_Tfrase_dom"/>
</dbReference>
<evidence type="ECO:0000259" key="9">
    <source>
        <dbReference type="Pfam" id="PF00275"/>
    </source>
</evidence>
<gene>
    <name evidence="10" type="primary">aroA</name>
    <name evidence="10" type="ORF">GCM10011611_55430</name>
</gene>
<keyword evidence="11" id="KW-1185">Reference proteome</keyword>
<dbReference type="PANTHER" id="PTHR21090">
    <property type="entry name" value="AROM/DEHYDROQUINATE SYNTHASE"/>
    <property type="match status" value="1"/>
</dbReference>
<reference evidence="10" key="1">
    <citation type="journal article" date="2014" name="Int. J. Syst. Evol. Microbiol.">
        <title>Complete genome sequence of Corynebacterium casei LMG S-19264T (=DSM 44701T), isolated from a smear-ripened cheese.</title>
        <authorList>
            <consortium name="US DOE Joint Genome Institute (JGI-PGF)"/>
            <person name="Walter F."/>
            <person name="Albersmeier A."/>
            <person name="Kalinowski J."/>
            <person name="Ruckert C."/>
        </authorList>
    </citation>
    <scope>NUCLEOTIDE SEQUENCE</scope>
    <source>
        <strain evidence="10">CGMCC 1.15725</strain>
    </source>
</reference>
<accession>A0A8J2YYP8</accession>
<dbReference type="Pfam" id="PF00275">
    <property type="entry name" value="EPSP_synthase"/>
    <property type="match status" value="1"/>
</dbReference>
<protein>
    <recommendedName>
        <fullName evidence="3">3-phosphoshikimate 1-carboxyvinyltransferase</fullName>
        <ecNumber evidence="3">2.5.1.19</ecNumber>
    </recommendedName>
    <alternativeName>
        <fullName evidence="7">5-enolpyruvylshikimate-3-phosphate synthase</fullName>
    </alternativeName>
</protein>
<reference evidence="10" key="2">
    <citation type="submission" date="2020-09" db="EMBL/GenBank/DDBJ databases">
        <authorList>
            <person name="Sun Q."/>
            <person name="Zhou Y."/>
        </authorList>
    </citation>
    <scope>NUCLEOTIDE SEQUENCE</scope>
    <source>
        <strain evidence="10">CGMCC 1.15725</strain>
    </source>
</reference>
<dbReference type="InterPro" id="IPR036968">
    <property type="entry name" value="Enolpyruvate_Tfrase_sf"/>
</dbReference>
<keyword evidence="4" id="KW-0028">Amino-acid biosynthesis</keyword>
<comment type="catalytic activity">
    <reaction evidence="8">
        <text>3-phosphoshikimate + phosphoenolpyruvate = 5-O-(1-carboxyvinyl)-3-phosphoshikimate + phosphate</text>
        <dbReference type="Rhea" id="RHEA:21256"/>
        <dbReference type="ChEBI" id="CHEBI:43474"/>
        <dbReference type="ChEBI" id="CHEBI:57701"/>
        <dbReference type="ChEBI" id="CHEBI:58702"/>
        <dbReference type="ChEBI" id="CHEBI:145989"/>
        <dbReference type="EC" id="2.5.1.19"/>
    </reaction>
    <physiologicalReaction direction="left-to-right" evidence="8">
        <dbReference type="Rhea" id="RHEA:21257"/>
    </physiologicalReaction>
</comment>
<evidence type="ECO:0000256" key="4">
    <source>
        <dbReference type="ARBA" id="ARBA00022605"/>
    </source>
</evidence>
<dbReference type="EMBL" id="BMJQ01000018">
    <property type="protein sequence ID" value="GGF41886.1"/>
    <property type="molecule type" value="Genomic_DNA"/>
</dbReference>